<feature type="transmembrane region" description="Helical" evidence="1">
    <location>
        <begin position="12"/>
        <end position="32"/>
    </location>
</feature>
<sequence>MNKKPINLWLEKLSLWGIVALLVMSIIVPLLFQENNMWTSLSSNIGIALFSALSISKFLQKETKDFIFNEIPLLQKANEVGIASILENGSIESLDFKESKVFIIAMNDGKFFITQNAENLCNRFEKEGMTTTFILLDGESDAAKLLCHANGKDDINSYKNKIDQAVKEIKNFSDRYSKHNFEIYMYSKGYFRSSIILTDSKALVGLYRNSPGKGKIPLHILISKSGSEFDAIKNDVMQLKSLSRPVQVVETINIAQQNADILS</sequence>
<evidence type="ECO:0000313" key="2">
    <source>
        <dbReference type="EMBL" id="VEJ49336.1"/>
    </source>
</evidence>
<reference evidence="2 3" key="1">
    <citation type="submission" date="2018-12" db="EMBL/GenBank/DDBJ databases">
        <authorList>
            <consortium name="Pathogen Informatics"/>
        </authorList>
    </citation>
    <scope>NUCLEOTIDE SEQUENCE [LARGE SCALE GENOMIC DNA]</scope>
    <source>
        <strain evidence="2 3">NCTC12742</strain>
    </source>
</reference>
<keyword evidence="3" id="KW-1185">Reference proteome</keyword>
<evidence type="ECO:0000313" key="3">
    <source>
        <dbReference type="Proteomes" id="UP000272771"/>
    </source>
</evidence>
<keyword evidence="1" id="KW-1133">Transmembrane helix</keyword>
<dbReference type="RefSeq" id="WP_004284048.1">
    <property type="nucleotide sequence ID" value="NZ_CAUJRG010000003.1"/>
</dbReference>
<dbReference type="EMBL" id="LR134533">
    <property type="protein sequence ID" value="VEJ49336.1"/>
    <property type="molecule type" value="Genomic_DNA"/>
</dbReference>
<keyword evidence="1" id="KW-0812">Transmembrane</keyword>
<gene>
    <name evidence="2" type="ORF">NCTC12742_00148</name>
</gene>
<dbReference type="AlphaFoldDB" id="A0A3S4Z1E7"/>
<proteinExistence type="predicted"/>
<name>A0A3S4Z1E7_9NEIS</name>
<keyword evidence="1" id="KW-0472">Membrane</keyword>
<protein>
    <submittedName>
        <fullName evidence="2">Uncharacterized protein</fullName>
    </submittedName>
</protein>
<dbReference type="Proteomes" id="UP000272771">
    <property type="component" value="Chromosome"/>
</dbReference>
<accession>A0A3S4Z1E7</accession>
<feature type="transmembrane region" description="Helical" evidence="1">
    <location>
        <begin position="38"/>
        <end position="59"/>
    </location>
</feature>
<evidence type="ECO:0000256" key="1">
    <source>
        <dbReference type="SAM" id="Phobius"/>
    </source>
</evidence>
<organism evidence="2 3">
    <name type="scientific">Neisseria weaveri</name>
    <dbReference type="NCBI Taxonomy" id="28091"/>
    <lineage>
        <taxon>Bacteria</taxon>
        <taxon>Pseudomonadati</taxon>
        <taxon>Pseudomonadota</taxon>
        <taxon>Betaproteobacteria</taxon>
        <taxon>Neisseriales</taxon>
        <taxon>Neisseriaceae</taxon>
        <taxon>Neisseria</taxon>
    </lineage>
</organism>